<dbReference type="InterPro" id="IPR006016">
    <property type="entry name" value="UspA"/>
</dbReference>
<gene>
    <name evidence="3" type="ORF">SAMN03080594_101660</name>
</gene>
<feature type="domain" description="UspA" evidence="2">
    <location>
        <begin position="1"/>
        <end position="143"/>
    </location>
</feature>
<dbReference type="RefSeq" id="WP_072860274.1">
    <property type="nucleotide sequence ID" value="NZ_FQUX01000001.1"/>
</dbReference>
<reference evidence="4" key="1">
    <citation type="submission" date="2016-11" db="EMBL/GenBank/DDBJ databases">
        <authorList>
            <person name="Varghese N."/>
            <person name="Submissions S."/>
        </authorList>
    </citation>
    <scope>NUCLEOTIDE SEQUENCE [LARGE SCALE GENOMIC DNA]</scope>
    <source>
        <strain evidence="4">DSM 17539</strain>
    </source>
</reference>
<dbReference type="InterPro" id="IPR006015">
    <property type="entry name" value="Universal_stress_UspA"/>
</dbReference>
<organism evidence="3 4">
    <name type="scientific">Arenibacter palladensis</name>
    <dbReference type="NCBI Taxonomy" id="237373"/>
    <lineage>
        <taxon>Bacteria</taxon>
        <taxon>Pseudomonadati</taxon>
        <taxon>Bacteroidota</taxon>
        <taxon>Flavobacteriia</taxon>
        <taxon>Flavobacteriales</taxon>
        <taxon>Flavobacteriaceae</taxon>
        <taxon>Arenibacter</taxon>
    </lineage>
</organism>
<sequence>MKTILYASDRTEHSSPALKYAYQLSHQLKASLIVLYVHEMEQIRVSVSRPAAQIEYHVIKEQTEILTKYCEKHLGVAVDGKKLKVEVVHNDSVSDAILEKSRDFGTDMIIIGRKDKHTDRGLFVGNIGKGLQEKVPCPLLIIPNNVAAKSIKTILYATDFEEADILALKKLVPMAKALGAKIQIVHISTEKEYAGKEQMEWFKDMLRQEVDDTAIDFALIFSDKIQDKLKAHANAIGADLIVLLEREEKGFFQKIFHISLVAKMEEHIGIPLLSYNEINL</sequence>
<dbReference type="Gene3D" id="3.40.50.12370">
    <property type="match status" value="1"/>
</dbReference>
<dbReference type="Proteomes" id="UP000184406">
    <property type="component" value="Unassembled WGS sequence"/>
</dbReference>
<dbReference type="PANTHER" id="PTHR46268">
    <property type="entry name" value="STRESS RESPONSE PROTEIN NHAX"/>
    <property type="match status" value="1"/>
</dbReference>
<proteinExistence type="inferred from homology"/>
<protein>
    <submittedName>
        <fullName evidence="3">Nucleotide-binding universal stress protein, UspA family</fullName>
    </submittedName>
</protein>
<evidence type="ECO:0000313" key="4">
    <source>
        <dbReference type="Proteomes" id="UP000184406"/>
    </source>
</evidence>
<accession>A0A1M4UKX9</accession>
<dbReference type="OrthoDB" id="9788959at2"/>
<comment type="similarity">
    <text evidence="1">Belongs to the universal stress protein A family.</text>
</comment>
<evidence type="ECO:0000256" key="1">
    <source>
        <dbReference type="ARBA" id="ARBA00008791"/>
    </source>
</evidence>
<name>A0A1M4UKX9_9FLAO</name>
<dbReference type="AlphaFoldDB" id="A0A1M4UKX9"/>
<evidence type="ECO:0000259" key="2">
    <source>
        <dbReference type="Pfam" id="PF00582"/>
    </source>
</evidence>
<dbReference type="PANTHER" id="PTHR46268:SF6">
    <property type="entry name" value="UNIVERSAL STRESS PROTEIN UP12"/>
    <property type="match status" value="1"/>
</dbReference>
<evidence type="ECO:0000313" key="3">
    <source>
        <dbReference type="EMBL" id="SHE57223.1"/>
    </source>
</evidence>
<dbReference type="SUPFAM" id="SSF52402">
    <property type="entry name" value="Adenine nucleotide alpha hydrolases-like"/>
    <property type="match status" value="2"/>
</dbReference>
<keyword evidence="4" id="KW-1185">Reference proteome</keyword>
<dbReference type="PRINTS" id="PR01438">
    <property type="entry name" value="UNVRSLSTRESS"/>
</dbReference>
<dbReference type="CDD" id="cd00293">
    <property type="entry name" value="USP-like"/>
    <property type="match status" value="1"/>
</dbReference>
<dbReference type="Pfam" id="PF00582">
    <property type="entry name" value="Usp"/>
    <property type="match status" value="1"/>
</dbReference>
<dbReference type="EMBL" id="FQUX01000001">
    <property type="protein sequence ID" value="SHE57223.1"/>
    <property type="molecule type" value="Genomic_DNA"/>
</dbReference>